<evidence type="ECO:0008006" key="3">
    <source>
        <dbReference type="Google" id="ProtNLM"/>
    </source>
</evidence>
<dbReference type="RefSeq" id="WP_348518736.1">
    <property type="nucleotide sequence ID" value="NZ_CP155620.1"/>
</dbReference>
<accession>A0AAU7E7W0</accession>
<reference evidence="2" key="1">
    <citation type="submission" date="2024-05" db="EMBL/GenBank/DDBJ databases">
        <title>Campylobacter coli isolated from environmental waters in Slovenia.</title>
        <authorList>
            <person name="Zautner A.E."/>
            <person name="Bunk B."/>
            <person name="Riedel T."/>
            <person name="Sproeer C."/>
        </authorList>
    </citation>
    <scope>NUCLEOTIDE SEQUENCE</scope>
    <source>
        <strain evidence="2">CCS1377</strain>
    </source>
</reference>
<name>A0AAU7E7W0_9BACT</name>
<dbReference type="AlphaFoldDB" id="A0AAU7E7W0"/>
<feature type="chain" id="PRO_5043683444" description="Autotransporter domain-containing protein" evidence="1">
    <location>
        <begin position="23"/>
        <end position="849"/>
    </location>
</feature>
<protein>
    <recommendedName>
        <fullName evidence="3">Autotransporter domain-containing protein</fullName>
    </recommendedName>
</protein>
<organism evidence="2">
    <name type="scientific">Campylobacter sp. CCS1377</name>
    <dbReference type="NCBI Taxonomy" id="3158229"/>
    <lineage>
        <taxon>Bacteria</taxon>
        <taxon>Pseudomonadati</taxon>
        <taxon>Campylobacterota</taxon>
        <taxon>Epsilonproteobacteria</taxon>
        <taxon>Campylobacterales</taxon>
        <taxon>Campylobacteraceae</taxon>
        <taxon>Campylobacter</taxon>
    </lineage>
</organism>
<evidence type="ECO:0000256" key="1">
    <source>
        <dbReference type="SAM" id="SignalP"/>
    </source>
</evidence>
<evidence type="ECO:0000313" key="2">
    <source>
        <dbReference type="EMBL" id="XBJ29487.1"/>
    </source>
</evidence>
<sequence length="849" mass="95192">MKIYKNTKILFTISLISSITYATQAIEKNEQEFFIPKHSFTNQEIYDNTLKQFKKLNGTNYYAIKSNTDINDITLFLNNSQNTTPNMNEQNATIEILTPDFTENFKVTSQHGFSVLEKEFKDAIFIPFITTAYVQNANANNNKLILEEGELSSEIYFKPQNIKLPDPKAKNSEIAHNFIITAALVNGGEYAQNNQTIIKNAYINIGANDDYTVSLNGAPYILGAMGINADVISNTLLLESGSMIDIHASIFKKDRYENIIEDEKITHLIGGFTINGLAKNNKLIFNGTNLVTHGTYKAYSANSAAHIIAAYVDVNNNANYDATNNTLEINNLNLGLNFSKASLTYSSVFFAEFWGGKTEQGNALQNKIYIKDLQTLHSYDDSTFIQGSYNFYAGEANKGEANSNEIHIKLDQAFFAHENFTGENIFGFYGGYGTKGANSNIINLENDLTQLDIAQNYKDKINIVAAKTLEGKANFNEIHIKNSLSSLPLFIYGVQKAEFKDKQYFAQEANHNKIYLDTLISARNLSIINEAQNCNNNLISYNNVQSLSEASNISFGSKTIIKALKNANSNTIILNNYSSATPFNEHYIIANEESAYNNIFIDTIAMGTASDKREGNINIIAGLSKNSHHNTLSIKNLNIDEYKNDNAIFIAPSALNLQNNAKSYDNTLYLGGEFNTFENTLVDAISGALMYSEDALKVKLNIAPSLQEFSKNNRLILDTNAKAKMVNNFEHFTFIISDMTMFDSALLDARDLAINLSRQGILQLFAKDGFKVKKGEKITLIHSNHGFVDENGNFIDSELKFKDFFKQFKNNKDNFDYKNFQSLKGNKLESINYELEISKDFTTIYALIK</sequence>
<gene>
    <name evidence="2" type="ORF">AAH949_01230</name>
</gene>
<feature type="signal peptide" evidence="1">
    <location>
        <begin position="1"/>
        <end position="22"/>
    </location>
</feature>
<proteinExistence type="predicted"/>
<dbReference type="NCBIfam" id="NF038205">
    <property type="entry name" value="Campy_LoFi_RPT"/>
    <property type="match status" value="2"/>
</dbReference>
<dbReference type="EMBL" id="CP155620">
    <property type="protein sequence ID" value="XBJ29487.1"/>
    <property type="molecule type" value="Genomic_DNA"/>
</dbReference>
<keyword evidence="1" id="KW-0732">Signal</keyword>